<gene>
    <name evidence="1" type="ORF">B1A_12860</name>
</gene>
<proteinExistence type="predicted"/>
<reference evidence="1" key="2">
    <citation type="journal article" date="2014" name="ISME J.">
        <title>Microbial stratification in low pH oxic and suboxic macroscopic growths along an acid mine drainage.</title>
        <authorList>
            <person name="Mendez-Garcia C."/>
            <person name="Mesa V."/>
            <person name="Sprenger R.R."/>
            <person name="Richter M."/>
            <person name="Diez M.S."/>
            <person name="Solano J."/>
            <person name="Bargiela R."/>
            <person name="Golyshina O.V."/>
            <person name="Manteca A."/>
            <person name="Ramos J.L."/>
            <person name="Gallego J.R."/>
            <person name="Llorente I."/>
            <person name="Martins Dos Santos V.A."/>
            <person name="Jensen O.N."/>
            <person name="Pelaez A.I."/>
            <person name="Sanchez J."/>
            <person name="Ferrer M."/>
        </authorList>
    </citation>
    <scope>NUCLEOTIDE SEQUENCE</scope>
</reference>
<evidence type="ECO:0000313" key="1">
    <source>
        <dbReference type="EMBL" id="EQD52082.1"/>
    </source>
</evidence>
<protein>
    <submittedName>
        <fullName evidence="1">Uncharacterized protein</fullName>
    </submittedName>
</protein>
<comment type="caution">
    <text evidence="1">The sequence shown here is derived from an EMBL/GenBank/DDBJ whole genome shotgun (WGS) entry which is preliminary data.</text>
</comment>
<accession>T1A568</accession>
<organism evidence="1">
    <name type="scientific">mine drainage metagenome</name>
    <dbReference type="NCBI Taxonomy" id="410659"/>
    <lineage>
        <taxon>unclassified sequences</taxon>
        <taxon>metagenomes</taxon>
        <taxon>ecological metagenomes</taxon>
    </lineage>
</organism>
<feature type="non-terminal residue" evidence="1">
    <location>
        <position position="160"/>
    </location>
</feature>
<name>T1A568_9ZZZZ</name>
<sequence>MYGACVYATNGTDPIQTLTMGSGVNFADLDTTDPAPKGNILGVIRDFLFAGDLNPASTSPVPYGVQWSAVANPASWPTPDTQAAYASQAGQQYLYPEYGPVMAISDNESFGLLFQRSGIQRCEYVGGNQVFQFYTYEKKRGALGQNAVARVGNKYYFASP</sequence>
<dbReference type="EMBL" id="AUZX01009378">
    <property type="protein sequence ID" value="EQD52082.1"/>
    <property type="molecule type" value="Genomic_DNA"/>
</dbReference>
<dbReference type="AlphaFoldDB" id="T1A568"/>
<reference evidence="1" key="1">
    <citation type="submission" date="2013-08" db="EMBL/GenBank/DDBJ databases">
        <authorList>
            <person name="Mendez C."/>
            <person name="Richter M."/>
            <person name="Ferrer M."/>
            <person name="Sanchez J."/>
        </authorList>
    </citation>
    <scope>NUCLEOTIDE SEQUENCE</scope>
</reference>